<dbReference type="Proteomes" id="UP000257039">
    <property type="component" value="Unassembled WGS sequence"/>
</dbReference>
<dbReference type="RefSeq" id="WP_094789295.1">
    <property type="nucleotide sequence ID" value="NZ_JAEVHG010000028.1"/>
</dbReference>
<evidence type="ECO:0000313" key="2">
    <source>
        <dbReference type="EMBL" id="RDH46568.1"/>
    </source>
</evidence>
<feature type="chain" id="PRO_5020301656" evidence="1">
    <location>
        <begin position="20"/>
        <end position="369"/>
    </location>
</feature>
<dbReference type="EMBL" id="NDXW01000001">
    <property type="protein sequence ID" value="RDH46568.1"/>
    <property type="molecule type" value="Genomic_DNA"/>
</dbReference>
<sequence length="369" mass="41503">MRKTLAGFVLSCLSSVTLAQSEFVEIAPITRELAKDIALQSEVIDNQLRQNIHRYQQSLSLQQLTSSTNNQSLSKKVSAANLSLSERKGIATYEDNLLQIRLADKSMLADWEAGDDWLVAYVPDGNEQNWSTIEAFDKDGNVHYLDPNEMPNMPVFVIDINSKKDLQAGLKVLNQEIAKAGLKFNKKDLPQYSSAANNQRMRETAKLTEIRLNNDHEPWVLGSSEIYAIVSGINPSKKEAVLNVVDMPYLDEDKKTYYPNQIMLMWGQYRFGAANIMLYEHDDNYNYKELSKQLIGAVSKIVSAAGQPEIGLLIGIGQAIVEAMPDRWFSNEDDYVDSFYTLERARSYSGYYGASGNAQITLVPYTLPK</sequence>
<dbReference type="InterPro" id="IPR021452">
    <property type="entry name" value="DUF3103"/>
</dbReference>
<gene>
    <name evidence="2" type="ORF">B9G39_25665</name>
</gene>
<evidence type="ECO:0000313" key="3">
    <source>
        <dbReference type="Proteomes" id="UP000257039"/>
    </source>
</evidence>
<dbReference type="AlphaFoldDB" id="A0A4P9VSE7"/>
<protein>
    <submittedName>
        <fullName evidence="2">DUF3103 family protein</fullName>
    </submittedName>
</protein>
<feature type="signal peptide" evidence="1">
    <location>
        <begin position="1"/>
        <end position="19"/>
    </location>
</feature>
<comment type="caution">
    <text evidence="2">The sequence shown here is derived from an EMBL/GenBank/DDBJ whole genome shotgun (WGS) entry which is preliminary data.</text>
</comment>
<name>A0A4P9VSE7_9GAMM</name>
<keyword evidence="3" id="KW-1185">Reference proteome</keyword>
<reference evidence="2 3" key="1">
    <citation type="submission" date="2017-04" db="EMBL/GenBank/DDBJ databases">
        <title>Draft genome sequence of Zooshikella ganghwensis VG4 isolated from Red Sea sediments.</title>
        <authorList>
            <person name="Rehman Z."/>
            <person name="Alam I."/>
            <person name="Kamau A."/>
            <person name="Bajic V."/>
            <person name="Leiknes T."/>
        </authorList>
    </citation>
    <scope>NUCLEOTIDE SEQUENCE [LARGE SCALE GENOMIC DNA]</scope>
    <source>
        <strain evidence="2 3">VG4</strain>
    </source>
</reference>
<dbReference type="Pfam" id="PF11301">
    <property type="entry name" value="DUF3103"/>
    <property type="match status" value="1"/>
</dbReference>
<keyword evidence="1" id="KW-0732">Signal</keyword>
<organism evidence="2 3">
    <name type="scientific">Zooshikella ganghwensis</name>
    <dbReference type="NCBI Taxonomy" id="202772"/>
    <lineage>
        <taxon>Bacteria</taxon>
        <taxon>Pseudomonadati</taxon>
        <taxon>Pseudomonadota</taxon>
        <taxon>Gammaproteobacteria</taxon>
        <taxon>Oceanospirillales</taxon>
        <taxon>Zooshikellaceae</taxon>
        <taxon>Zooshikella</taxon>
    </lineage>
</organism>
<accession>A0A4P9VSE7</accession>
<evidence type="ECO:0000256" key="1">
    <source>
        <dbReference type="SAM" id="SignalP"/>
    </source>
</evidence>
<proteinExistence type="predicted"/>